<accession>A0A1I3KCH9</accession>
<dbReference type="PRINTS" id="PR01590">
    <property type="entry name" value="HTHFIS"/>
</dbReference>
<protein>
    <submittedName>
        <fullName evidence="6">Regulatory protein, Fis family</fullName>
    </submittedName>
</protein>
<dbReference type="PROSITE" id="PS50045">
    <property type="entry name" value="SIGMA54_INTERACT_4"/>
    <property type="match status" value="1"/>
</dbReference>
<dbReference type="STRING" id="115433.SAMN05421835_101502"/>
<dbReference type="Gene3D" id="1.10.8.60">
    <property type="match status" value="1"/>
</dbReference>
<keyword evidence="1" id="KW-0547">Nucleotide-binding</keyword>
<dbReference type="Pfam" id="PF25601">
    <property type="entry name" value="AAA_lid_14"/>
    <property type="match status" value="1"/>
</dbReference>
<proteinExistence type="predicted"/>
<evidence type="ECO:0000256" key="3">
    <source>
        <dbReference type="ARBA" id="ARBA00023015"/>
    </source>
</evidence>
<evidence type="ECO:0000256" key="2">
    <source>
        <dbReference type="ARBA" id="ARBA00022840"/>
    </source>
</evidence>
<dbReference type="GO" id="GO:0006355">
    <property type="term" value="P:regulation of DNA-templated transcription"/>
    <property type="evidence" value="ECO:0007669"/>
    <property type="project" value="InterPro"/>
</dbReference>
<feature type="domain" description="Sigma-54 factor interaction" evidence="5">
    <location>
        <begin position="386"/>
        <end position="491"/>
    </location>
</feature>
<organism evidence="6 7">
    <name type="scientific">Amycolatopsis sacchari</name>
    <dbReference type="NCBI Taxonomy" id="115433"/>
    <lineage>
        <taxon>Bacteria</taxon>
        <taxon>Bacillati</taxon>
        <taxon>Actinomycetota</taxon>
        <taxon>Actinomycetes</taxon>
        <taxon>Pseudonocardiales</taxon>
        <taxon>Pseudonocardiaceae</taxon>
        <taxon>Amycolatopsis</taxon>
    </lineage>
</organism>
<dbReference type="InterPro" id="IPR002078">
    <property type="entry name" value="Sigma_54_int"/>
</dbReference>
<reference evidence="6 7" key="1">
    <citation type="submission" date="2016-10" db="EMBL/GenBank/DDBJ databases">
        <authorList>
            <person name="de Groot N.N."/>
        </authorList>
    </citation>
    <scope>NUCLEOTIDE SEQUENCE [LARGE SCALE GENOMIC DNA]</scope>
    <source>
        <strain evidence="6 7">DSM 44468</strain>
    </source>
</reference>
<keyword evidence="4" id="KW-0804">Transcription</keyword>
<dbReference type="InterPro" id="IPR027417">
    <property type="entry name" value="P-loop_NTPase"/>
</dbReference>
<evidence type="ECO:0000259" key="5">
    <source>
        <dbReference type="PROSITE" id="PS50045"/>
    </source>
</evidence>
<dbReference type="GO" id="GO:0043565">
    <property type="term" value="F:sequence-specific DNA binding"/>
    <property type="evidence" value="ECO:0007669"/>
    <property type="project" value="InterPro"/>
</dbReference>
<dbReference type="Pfam" id="PF02954">
    <property type="entry name" value="HTH_8"/>
    <property type="match status" value="1"/>
</dbReference>
<dbReference type="InterPro" id="IPR029016">
    <property type="entry name" value="GAF-like_dom_sf"/>
</dbReference>
<dbReference type="EMBL" id="FORP01000001">
    <property type="protein sequence ID" value="SFI70157.1"/>
    <property type="molecule type" value="Genomic_DNA"/>
</dbReference>
<dbReference type="PANTHER" id="PTHR32071">
    <property type="entry name" value="TRANSCRIPTIONAL REGULATORY PROTEIN"/>
    <property type="match status" value="1"/>
</dbReference>
<dbReference type="SUPFAM" id="SSF52540">
    <property type="entry name" value="P-loop containing nucleoside triphosphate hydrolases"/>
    <property type="match status" value="1"/>
</dbReference>
<keyword evidence="7" id="KW-1185">Reference proteome</keyword>
<evidence type="ECO:0000313" key="7">
    <source>
        <dbReference type="Proteomes" id="UP000199025"/>
    </source>
</evidence>
<dbReference type="GO" id="GO:0005524">
    <property type="term" value="F:ATP binding"/>
    <property type="evidence" value="ECO:0007669"/>
    <property type="project" value="UniProtKB-KW"/>
</dbReference>
<keyword evidence="2" id="KW-0067">ATP-binding</keyword>
<dbReference type="InterPro" id="IPR009057">
    <property type="entry name" value="Homeodomain-like_sf"/>
</dbReference>
<dbReference type="Gene3D" id="1.10.10.60">
    <property type="entry name" value="Homeodomain-like"/>
    <property type="match status" value="1"/>
</dbReference>
<name>A0A1I3KCH9_9PSEU</name>
<dbReference type="InterPro" id="IPR002197">
    <property type="entry name" value="HTH_Fis"/>
</dbReference>
<gene>
    <name evidence="6" type="ORF">SAMN05421835_101502</name>
</gene>
<dbReference type="SUPFAM" id="SSF46689">
    <property type="entry name" value="Homeodomain-like"/>
    <property type="match status" value="1"/>
</dbReference>
<evidence type="ECO:0000313" key="6">
    <source>
        <dbReference type="EMBL" id="SFI70157.1"/>
    </source>
</evidence>
<keyword evidence="3" id="KW-0805">Transcription regulation</keyword>
<dbReference type="AlphaFoldDB" id="A0A1I3KCH9"/>
<sequence length="572" mass="62081">MREVSMSSRLAWEAFQHGDEPPDLREEILTSWRRSRLSGVSPLAQDFERIEIDIESRFARVAIPLMTEMAELLADSETCLAMANGAAHVLWRWAPDSRLRHQLDLAGLLVGHSFNEELIGTNAVGTSLEVGRTAAVRSEEHYREAFHRFNCVATPVVDPITHRILGTINLTWSPNYQESAVAPLVQKMAREVQTALKDAAGARERRLLDAFLDARARSAHPVVALNSELIIGNHLAPVPNFRHEVLWGRVLDTVDGPDLTIEVAPGWSATVRAIFDGKSLLGALLVFDTPQHETPVPTVSAGPPHGATASAHARVRETVGRVVRDGGAVVLRGEPGVGKKHVVVDALGAGAEVLDASDIAADGPEAWLGMLRRSLNRTTPLVVTHLDSLDQRTARAVASILSAAAEPPRLGATVTVGRGEQPAWLLSIVDALGATVIDLGPLRNRQDEIQPLADTFAGDVPLAPETREVLQRYTWPGNVAELRQAVRTAVVSSDGTVVNPAHLPDSVRLETWTNRHLSLIERAEAEVITRVLTRANGNKTVAARELGVSRPTLYAKIRAYRISVPTTHVEVG</sequence>
<dbReference type="Proteomes" id="UP000199025">
    <property type="component" value="Unassembled WGS sequence"/>
</dbReference>
<evidence type="ECO:0000256" key="4">
    <source>
        <dbReference type="ARBA" id="ARBA00023163"/>
    </source>
</evidence>
<dbReference type="Gene3D" id="3.30.450.40">
    <property type="match status" value="1"/>
</dbReference>
<dbReference type="InterPro" id="IPR058031">
    <property type="entry name" value="AAA_lid_NorR"/>
</dbReference>
<evidence type="ECO:0000256" key="1">
    <source>
        <dbReference type="ARBA" id="ARBA00022741"/>
    </source>
</evidence>